<reference evidence="1 2" key="2">
    <citation type="submission" date="2007-04" db="EMBL/GenBank/DDBJ databases">
        <title>Draft genome sequence of Ruminococcus torques (ATCC 27756).</title>
        <authorList>
            <person name="Sudarsanam P."/>
            <person name="Ley R."/>
            <person name="Guruge J."/>
            <person name="Turnbaugh P.J."/>
            <person name="Mahowald M."/>
            <person name="Liep D."/>
            <person name="Gordon J."/>
        </authorList>
    </citation>
    <scope>NUCLEOTIDE SEQUENCE [LARGE SCALE GENOMIC DNA]</scope>
    <source>
        <strain evidence="1 2">ATCC 27756</strain>
    </source>
</reference>
<dbReference type="PaxDb" id="411460-RUMTOR_01840"/>
<gene>
    <name evidence="1" type="ORF">RUMTOR_01840</name>
</gene>
<sequence>MQSKHASLAKKKNGSTCLQYTKIMELSFVVKIHAVKQ</sequence>
<dbReference type="AlphaFoldDB" id="A5KNL5"/>
<reference evidence="1 2" key="1">
    <citation type="submission" date="2007-03" db="EMBL/GenBank/DDBJ databases">
        <authorList>
            <person name="Fulton L."/>
            <person name="Clifton S."/>
            <person name="Fulton B."/>
            <person name="Xu J."/>
            <person name="Minx P."/>
            <person name="Pepin K.H."/>
            <person name="Johnson M."/>
            <person name="Thiruvilangam P."/>
            <person name="Bhonagiri V."/>
            <person name="Nash W.E."/>
            <person name="Mardis E.R."/>
            <person name="Wilson R.K."/>
        </authorList>
    </citation>
    <scope>NUCLEOTIDE SEQUENCE [LARGE SCALE GENOMIC DNA]</scope>
    <source>
        <strain evidence="1 2">ATCC 27756</strain>
    </source>
</reference>
<dbReference type="EMBL" id="AAVP02000009">
    <property type="protein sequence ID" value="EDK23953.1"/>
    <property type="molecule type" value="Genomic_DNA"/>
</dbReference>
<dbReference type="HOGENOM" id="CLU_3348259_0_0_9"/>
<protein>
    <submittedName>
        <fullName evidence="1">Uncharacterized protein</fullName>
    </submittedName>
</protein>
<comment type="caution">
    <text evidence="1">The sequence shown here is derived from an EMBL/GenBank/DDBJ whole genome shotgun (WGS) entry which is preliminary data.</text>
</comment>
<dbReference type="Proteomes" id="UP000003577">
    <property type="component" value="Unassembled WGS sequence"/>
</dbReference>
<proteinExistence type="predicted"/>
<evidence type="ECO:0000313" key="2">
    <source>
        <dbReference type="Proteomes" id="UP000003577"/>
    </source>
</evidence>
<accession>A5KNL5</accession>
<organism evidence="1 2">
    <name type="scientific">[Ruminococcus] torques ATCC 27756</name>
    <dbReference type="NCBI Taxonomy" id="411460"/>
    <lineage>
        <taxon>Bacteria</taxon>
        <taxon>Bacillati</taxon>
        <taxon>Bacillota</taxon>
        <taxon>Clostridia</taxon>
        <taxon>Lachnospirales</taxon>
        <taxon>Lachnospiraceae</taxon>
        <taxon>Mediterraneibacter</taxon>
    </lineage>
</organism>
<name>A5KNL5_9FIRM</name>
<evidence type="ECO:0000313" key="1">
    <source>
        <dbReference type="EMBL" id="EDK23953.1"/>
    </source>
</evidence>